<feature type="transmembrane region" description="Helical" evidence="6">
    <location>
        <begin position="274"/>
        <end position="295"/>
    </location>
</feature>
<sequence length="511" mass="58344">MSYKERVVKGITWNFLLLMLSAPIGYLVRVLYANELPKLDVGLFYAVLDFCCMVAIFKDLGLSAALVRFIPKFLHEKRKDLIKSTIISVGLLQTSISLIITLIIIIIAPIIAEYYINNRGQFTGHLDFVVNVLIILSIGYWFQSIMDVISRSILGFQNQKYYGTISFVRVSLILLFSLIFIFLFNIHNALSPTYAYTITPIVLIIIYGHIFIKKIFPNFFREKLIFSKSLVKDLFSYGLPLMFGSASGLILGYLDGICLTYFTGLNAVADYRNVAMPTTLVLSYLASAIHSVLFPMSSELWEKGYKRYIKLALEKISLYTFIIILPMGILTAYFSEIIVKLFFNLQYLSAVPAMRILSFGIIFMSLNRVGFTILNGIGKSFLSIKILYIGAFFNLIFNILLIPKFGTIGASIATTLSYFLMWFLLVKFIYKFLDVNYKKLIKNFVVIIIIGTLSLILLILIMKFLNNVNILLKLIFGIIIYVIIYLAGILLLKIIDFDEILEILNKLRRFK</sequence>
<dbReference type="EMBL" id="CP002009">
    <property type="protein sequence ID" value="ADG14103.1"/>
    <property type="molecule type" value="Genomic_DNA"/>
</dbReference>
<keyword evidence="2" id="KW-1003">Cell membrane</keyword>
<dbReference type="RefSeq" id="WP_013100848.1">
    <property type="nucleotide sequence ID" value="NC_014122.1"/>
</dbReference>
<reference evidence="7" key="1">
    <citation type="submission" date="2010-04" db="EMBL/GenBank/DDBJ databases">
        <title>Complete sequence of Methanocaldococcus infernus ME.</title>
        <authorList>
            <consortium name="US DOE Joint Genome Institute"/>
            <person name="Lucas S."/>
            <person name="Copeland A."/>
            <person name="Lapidus A."/>
            <person name="Cheng J.-F."/>
            <person name="Bruce D."/>
            <person name="Goodwin L."/>
            <person name="Pitluck S."/>
            <person name="Munk A.C."/>
            <person name="Detter J.C."/>
            <person name="Han C."/>
            <person name="Tapia R."/>
            <person name="Land M."/>
            <person name="Hauser L."/>
            <person name="Kyrpides N."/>
            <person name="Mikhailova N."/>
            <person name="Sieprawska-Lupa M."/>
            <person name="Whitman W.B."/>
            <person name="Woyke T."/>
        </authorList>
    </citation>
    <scope>NUCLEOTIDE SEQUENCE [LARGE SCALE GENOMIC DNA]</scope>
    <source>
        <strain evidence="7">ME</strain>
    </source>
</reference>
<feature type="transmembrane region" description="Helical" evidence="6">
    <location>
        <begin position="316"/>
        <end position="335"/>
    </location>
</feature>
<dbReference type="GeneID" id="9132496"/>
<keyword evidence="3 6" id="KW-0812">Transmembrane</keyword>
<comment type="subcellular location">
    <subcellularLocation>
        <location evidence="1">Cell membrane</location>
        <topology evidence="1">Multi-pass membrane protein</topology>
    </subcellularLocation>
</comment>
<organism evidence="7 8">
    <name type="scientific">Methanocaldococcus infernus (strain DSM 11812 / JCM 15783 / ME)</name>
    <dbReference type="NCBI Taxonomy" id="573063"/>
    <lineage>
        <taxon>Archaea</taxon>
        <taxon>Methanobacteriati</taxon>
        <taxon>Methanobacteriota</taxon>
        <taxon>Methanomada group</taxon>
        <taxon>Methanococci</taxon>
        <taxon>Methanococcales</taxon>
        <taxon>Methanocaldococcaceae</taxon>
        <taxon>Methanocaldococcus</taxon>
    </lineage>
</organism>
<dbReference type="eggNOG" id="arCOG02209">
    <property type="taxonomic scope" value="Archaea"/>
</dbReference>
<proteinExistence type="predicted"/>
<feature type="transmembrane region" description="Helical" evidence="6">
    <location>
        <begin position="91"/>
        <end position="116"/>
    </location>
</feature>
<dbReference type="Proteomes" id="UP000002061">
    <property type="component" value="Chromosome"/>
</dbReference>
<evidence type="ECO:0000256" key="1">
    <source>
        <dbReference type="ARBA" id="ARBA00004651"/>
    </source>
</evidence>
<keyword evidence="8" id="KW-1185">Reference proteome</keyword>
<keyword evidence="5 6" id="KW-0472">Membrane</keyword>
<dbReference type="OrthoDB" id="19148at2157"/>
<feature type="transmembrane region" description="Helical" evidence="6">
    <location>
        <begin position="470"/>
        <end position="492"/>
    </location>
</feature>
<feature type="transmembrane region" description="Helical" evidence="6">
    <location>
        <begin position="386"/>
        <end position="402"/>
    </location>
</feature>
<dbReference type="CDD" id="cd13128">
    <property type="entry name" value="MATE_Wzx_like"/>
    <property type="match status" value="1"/>
</dbReference>
<evidence type="ECO:0000313" key="8">
    <source>
        <dbReference type="Proteomes" id="UP000002061"/>
    </source>
</evidence>
<evidence type="ECO:0000256" key="4">
    <source>
        <dbReference type="ARBA" id="ARBA00022989"/>
    </source>
</evidence>
<feature type="transmembrane region" description="Helical" evidence="6">
    <location>
        <begin position="347"/>
        <end position="366"/>
    </location>
</feature>
<evidence type="ECO:0000313" key="7">
    <source>
        <dbReference type="EMBL" id="ADG14103.1"/>
    </source>
</evidence>
<dbReference type="HOGENOM" id="CLU_022017_5_1_2"/>
<dbReference type="InterPro" id="IPR002797">
    <property type="entry name" value="Polysacc_synth"/>
</dbReference>
<dbReference type="GO" id="GO:0005886">
    <property type="term" value="C:plasma membrane"/>
    <property type="evidence" value="ECO:0007669"/>
    <property type="project" value="UniProtKB-SubCell"/>
</dbReference>
<feature type="transmembrane region" description="Helical" evidence="6">
    <location>
        <begin position="128"/>
        <end position="149"/>
    </location>
</feature>
<dbReference type="STRING" id="573063.Metin_1455"/>
<evidence type="ECO:0000256" key="2">
    <source>
        <dbReference type="ARBA" id="ARBA00022475"/>
    </source>
</evidence>
<feature type="transmembrane region" description="Helical" evidence="6">
    <location>
        <begin position="161"/>
        <end position="187"/>
    </location>
</feature>
<dbReference type="InterPro" id="IPR050833">
    <property type="entry name" value="Poly_Biosynth_Transport"/>
</dbReference>
<dbReference type="PANTHER" id="PTHR30250">
    <property type="entry name" value="PST FAMILY PREDICTED COLANIC ACID TRANSPORTER"/>
    <property type="match status" value="1"/>
</dbReference>
<name>D5VU50_METIM</name>
<dbReference type="AlphaFoldDB" id="D5VU50"/>
<keyword evidence="4 6" id="KW-1133">Transmembrane helix</keyword>
<accession>D5VU50</accession>
<evidence type="ECO:0000256" key="6">
    <source>
        <dbReference type="SAM" id="Phobius"/>
    </source>
</evidence>
<feature type="transmembrane region" description="Helical" evidence="6">
    <location>
        <begin position="193"/>
        <end position="213"/>
    </location>
</feature>
<protein>
    <submittedName>
        <fullName evidence="7">Polysaccharide biosynthesis protein</fullName>
    </submittedName>
</protein>
<feature type="transmembrane region" description="Helical" evidence="6">
    <location>
        <begin position="442"/>
        <end position="464"/>
    </location>
</feature>
<feature type="transmembrane region" description="Helical" evidence="6">
    <location>
        <begin position="12"/>
        <end position="32"/>
    </location>
</feature>
<dbReference type="KEGG" id="mif:Metin_1455"/>
<evidence type="ECO:0000256" key="3">
    <source>
        <dbReference type="ARBA" id="ARBA00022692"/>
    </source>
</evidence>
<evidence type="ECO:0000256" key="5">
    <source>
        <dbReference type="ARBA" id="ARBA00023136"/>
    </source>
</evidence>
<dbReference type="PANTHER" id="PTHR30250:SF27">
    <property type="entry name" value="POLYSACCHARIDE BIOSYNTHESIS PROTEIN"/>
    <property type="match status" value="1"/>
</dbReference>
<gene>
    <name evidence="7" type="ordered locus">Metin_1455</name>
</gene>
<dbReference type="Pfam" id="PF01943">
    <property type="entry name" value="Polysacc_synt"/>
    <property type="match status" value="1"/>
</dbReference>
<feature type="transmembrane region" description="Helical" evidence="6">
    <location>
        <begin position="408"/>
        <end position="430"/>
    </location>
</feature>
<feature type="transmembrane region" description="Helical" evidence="6">
    <location>
        <begin position="44"/>
        <end position="70"/>
    </location>
</feature>
<feature type="transmembrane region" description="Helical" evidence="6">
    <location>
        <begin position="234"/>
        <end position="254"/>
    </location>
</feature>